<keyword evidence="2" id="KW-1185">Reference proteome</keyword>
<dbReference type="AlphaFoldDB" id="A0AA41QG39"/>
<dbReference type="RefSeq" id="WP_236089813.1">
    <property type="nucleotide sequence ID" value="NZ_JAKGSG010000036.1"/>
</dbReference>
<evidence type="ECO:0000313" key="1">
    <source>
        <dbReference type="EMBL" id="MCF4122016.1"/>
    </source>
</evidence>
<gene>
    <name evidence="1" type="ORF">L1785_13615</name>
</gene>
<sequence length="66" mass="7606">MTETRVRFTRDWTIDQVLGYLASTSFAAPHLFAERAQEFQDRLRDRLGDGPFEESSSFEVILAARP</sequence>
<evidence type="ECO:0000313" key="2">
    <source>
        <dbReference type="Proteomes" id="UP001165405"/>
    </source>
</evidence>
<comment type="caution">
    <text evidence="1">The sequence shown here is derived from an EMBL/GenBank/DDBJ whole genome shotgun (WGS) entry which is preliminary data.</text>
</comment>
<organism evidence="1 2">
    <name type="scientific">Antribacter soli</name>
    <dbReference type="NCBI Taxonomy" id="2910976"/>
    <lineage>
        <taxon>Bacteria</taxon>
        <taxon>Bacillati</taxon>
        <taxon>Actinomycetota</taxon>
        <taxon>Actinomycetes</taxon>
        <taxon>Micrococcales</taxon>
        <taxon>Promicromonosporaceae</taxon>
        <taxon>Antribacter</taxon>
    </lineage>
</organism>
<dbReference type="EMBL" id="JAKGSG010000036">
    <property type="protein sequence ID" value="MCF4122016.1"/>
    <property type="molecule type" value="Genomic_DNA"/>
</dbReference>
<dbReference type="Proteomes" id="UP001165405">
    <property type="component" value="Unassembled WGS sequence"/>
</dbReference>
<proteinExistence type="predicted"/>
<protein>
    <submittedName>
        <fullName evidence="1">Uncharacterized protein</fullName>
    </submittedName>
</protein>
<reference evidence="1" key="1">
    <citation type="submission" date="2022-01" db="EMBL/GenBank/DDBJ databases">
        <title>Antribacter sp. nov., isolated from Guizhou of China.</title>
        <authorList>
            <person name="Chengliang C."/>
            <person name="Ya Z."/>
        </authorList>
    </citation>
    <scope>NUCLEOTIDE SEQUENCE</scope>
    <source>
        <strain evidence="1">KLBMP 9083</strain>
    </source>
</reference>
<name>A0AA41QG39_9MICO</name>
<accession>A0AA41QG39</accession>